<sequence length="522" mass="57756">MLTSTLTGKIKTRPPITNEKAIATDIPSEQALWHALTDGIARLATDTRDSKYDESDGKSIIGTQESNSDEEYAPQLVYADPARAIPTISSVPQLPEDIWWFIIASLDYKSAAACYSTCRGLRAMLSESLDDHVFEIRNQEVFEWFARFPLRTHHQTMFVISPHMLLSAAVQLTGKVTRLNEIVIAYGARPTLVDMRTRLALHSFSGVTTLKLSSMVLASLPDMCRLICAFPNIGTLSHTNIFYKKPRQNNLENARSAKSLKLGSLTVHDEFGFSAIEYLLTAPMLSQTLNSLHIQGTDAAFENLLSTCGAGNVVYLENLRSLTCLSLSLVHCTPARPGHKLREFLMQMRPGGLFKLSISFDYTTFPPEPRDILHDPHHFPLKLCTGYFDALDETLATQVFIVVDHVHIHLSGIGSRNLASLQRLESVQFPLTRARIPLQVSAQTGPADEPNAMRTLIRAVGATPAQFIPIPHAPGAKKATPTAVDRKGKIVAGTPAEKRQAIRSLISRLKSTRIRSKNRVKV</sequence>
<gene>
    <name evidence="2" type="ORF">CERSUDRAFT_115605</name>
</gene>
<dbReference type="SUPFAM" id="SSF81383">
    <property type="entry name" value="F-box domain"/>
    <property type="match status" value="1"/>
</dbReference>
<evidence type="ECO:0000313" key="3">
    <source>
        <dbReference type="Proteomes" id="UP000016930"/>
    </source>
</evidence>
<feature type="region of interest" description="Disordered" evidence="1">
    <location>
        <begin position="48"/>
        <end position="68"/>
    </location>
</feature>
<proteinExistence type="predicted"/>
<reference evidence="2 3" key="1">
    <citation type="journal article" date="2012" name="Proc. Natl. Acad. Sci. U.S.A.">
        <title>Comparative genomics of Ceriporiopsis subvermispora and Phanerochaete chrysosporium provide insight into selective ligninolysis.</title>
        <authorList>
            <person name="Fernandez-Fueyo E."/>
            <person name="Ruiz-Duenas F.J."/>
            <person name="Ferreira P."/>
            <person name="Floudas D."/>
            <person name="Hibbett D.S."/>
            <person name="Canessa P."/>
            <person name="Larrondo L.F."/>
            <person name="James T.Y."/>
            <person name="Seelenfreund D."/>
            <person name="Lobos S."/>
            <person name="Polanco R."/>
            <person name="Tello M."/>
            <person name="Honda Y."/>
            <person name="Watanabe T."/>
            <person name="Watanabe T."/>
            <person name="Ryu J.S."/>
            <person name="Kubicek C.P."/>
            <person name="Schmoll M."/>
            <person name="Gaskell J."/>
            <person name="Hammel K.E."/>
            <person name="St John F.J."/>
            <person name="Vanden Wymelenberg A."/>
            <person name="Sabat G."/>
            <person name="Splinter BonDurant S."/>
            <person name="Syed K."/>
            <person name="Yadav J.S."/>
            <person name="Doddapaneni H."/>
            <person name="Subramanian V."/>
            <person name="Lavin J.L."/>
            <person name="Oguiza J.A."/>
            <person name="Perez G."/>
            <person name="Pisabarro A.G."/>
            <person name="Ramirez L."/>
            <person name="Santoyo F."/>
            <person name="Master E."/>
            <person name="Coutinho P.M."/>
            <person name="Henrissat B."/>
            <person name="Lombard V."/>
            <person name="Magnuson J.K."/>
            <person name="Kuees U."/>
            <person name="Hori C."/>
            <person name="Igarashi K."/>
            <person name="Samejima M."/>
            <person name="Held B.W."/>
            <person name="Barry K.W."/>
            <person name="LaButti K.M."/>
            <person name="Lapidus A."/>
            <person name="Lindquist E.A."/>
            <person name="Lucas S.M."/>
            <person name="Riley R."/>
            <person name="Salamov A.A."/>
            <person name="Hoffmeister D."/>
            <person name="Schwenk D."/>
            <person name="Hadar Y."/>
            <person name="Yarden O."/>
            <person name="de Vries R.P."/>
            <person name="Wiebenga A."/>
            <person name="Stenlid J."/>
            <person name="Eastwood D."/>
            <person name="Grigoriev I.V."/>
            <person name="Berka R.M."/>
            <person name="Blanchette R.A."/>
            <person name="Kersten P."/>
            <person name="Martinez A.T."/>
            <person name="Vicuna R."/>
            <person name="Cullen D."/>
        </authorList>
    </citation>
    <scope>NUCLEOTIDE SEQUENCE [LARGE SCALE GENOMIC DNA]</scope>
    <source>
        <strain evidence="2 3">B</strain>
    </source>
</reference>
<evidence type="ECO:0000256" key="1">
    <source>
        <dbReference type="SAM" id="MobiDB-lite"/>
    </source>
</evidence>
<organism evidence="2 3">
    <name type="scientific">Ceriporiopsis subvermispora (strain B)</name>
    <name type="common">White-rot fungus</name>
    <name type="synonym">Gelatoporia subvermispora</name>
    <dbReference type="NCBI Taxonomy" id="914234"/>
    <lineage>
        <taxon>Eukaryota</taxon>
        <taxon>Fungi</taxon>
        <taxon>Dikarya</taxon>
        <taxon>Basidiomycota</taxon>
        <taxon>Agaricomycotina</taxon>
        <taxon>Agaricomycetes</taxon>
        <taxon>Polyporales</taxon>
        <taxon>Gelatoporiaceae</taxon>
        <taxon>Gelatoporia</taxon>
    </lineage>
</organism>
<feature type="compositionally biased region" description="Basic and acidic residues" evidence="1">
    <location>
        <begin position="48"/>
        <end position="57"/>
    </location>
</feature>
<accession>M2PK00</accession>
<protein>
    <recommendedName>
        <fullName evidence="4">F-box domain-containing protein</fullName>
    </recommendedName>
</protein>
<name>M2PK00_CERS8</name>
<evidence type="ECO:0008006" key="4">
    <source>
        <dbReference type="Google" id="ProtNLM"/>
    </source>
</evidence>
<keyword evidence="3" id="KW-1185">Reference proteome</keyword>
<dbReference type="AlphaFoldDB" id="M2PK00"/>
<dbReference type="Proteomes" id="UP000016930">
    <property type="component" value="Unassembled WGS sequence"/>
</dbReference>
<evidence type="ECO:0000313" key="2">
    <source>
        <dbReference type="EMBL" id="EMD36574.1"/>
    </source>
</evidence>
<dbReference type="EMBL" id="KB445798">
    <property type="protein sequence ID" value="EMD36574.1"/>
    <property type="molecule type" value="Genomic_DNA"/>
</dbReference>
<dbReference type="HOGENOM" id="CLU_521752_0_0_1"/>
<dbReference type="InterPro" id="IPR036047">
    <property type="entry name" value="F-box-like_dom_sf"/>
</dbReference>